<accession>A0A370L0H4</accession>
<dbReference type="InterPro" id="IPR036052">
    <property type="entry name" value="TrpB-like_PALP_sf"/>
</dbReference>
<keyword evidence="4" id="KW-0456">Lyase</keyword>
<comment type="caution">
    <text evidence="6">The sequence shown here is derived from an EMBL/GenBank/DDBJ whole genome shotgun (WGS) entry which is preliminary data.</text>
</comment>
<dbReference type="PANTHER" id="PTHR48078:SF6">
    <property type="entry name" value="L-THREONINE DEHYDRATASE CATABOLIC TDCB"/>
    <property type="match status" value="1"/>
</dbReference>
<evidence type="ECO:0000256" key="4">
    <source>
        <dbReference type="ARBA" id="ARBA00023239"/>
    </source>
</evidence>
<dbReference type="Proteomes" id="UP000255207">
    <property type="component" value="Unassembled WGS sequence"/>
</dbReference>
<dbReference type="PANTHER" id="PTHR48078">
    <property type="entry name" value="THREONINE DEHYDRATASE, MITOCHONDRIAL-RELATED"/>
    <property type="match status" value="1"/>
</dbReference>
<comment type="similarity">
    <text evidence="2">Belongs to the serine/threonine dehydratase family.</text>
</comment>
<dbReference type="RefSeq" id="WP_114831735.1">
    <property type="nucleotide sequence ID" value="NZ_QQTO01000011.1"/>
</dbReference>
<dbReference type="Gene3D" id="3.40.50.1100">
    <property type="match status" value="2"/>
</dbReference>
<comment type="cofactor">
    <cofactor evidence="1">
        <name>pyridoxal 5'-phosphate</name>
        <dbReference type="ChEBI" id="CHEBI:597326"/>
    </cofactor>
</comment>
<evidence type="ECO:0000313" key="7">
    <source>
        <dbReference type="Proteomes" id="UP000255207"/>
    </source>
</evidence>
<dbReference type="GO" id="GO:0006565">
    <property type="term" value="P:L-serine catabolic process"/>
    <property type="evidence" value="ECO:0007669"/>
    <property type="project" value="TreeGrafter"/>
</dbReference>
<dbReference type="SUPFAM" id="SSF53686">
    <property type="entry name" value="Tryptophan synthase beta subunit-like PLP-dependent enzymes"/>
    <property type="match status" value="1"/>
</dbReference>
<dbReference type="InterPro" id="IPR001926">
    <property type="entry name" value="TrpB-like_PALP"/>
</dbReference>
<reference evidence="7" key="1">
    <citation type="submission" date="2018-07" db="EMBL/GenBank/DDBJ databases">
        <authorList>
            <person name="Safronova V.I."/>
            <person name="Chirak E.R."/>
            <person name="Sazanova A.L."/>
        </authorList>
    </citation>
    <scope>NUCLEOTIDE SEQUENCE [LARGE SCALE GENOMIC DNA]</scope>
    <source>
        <strain evidence="7">RCAM04685</strain>
    </source>
</reference>
<dbReference type="GO" id="GO:0009097">
    <property type="term" value="P:isoleucine biosynthetic process"/>
    <property type="evidence" value="ECO:0007669"/>
    <property type="project" value="TreeGrafter"/>
</dbReference>
<dbReference type="InterPro" id="IPR050147">
    <property type="entry name" value="Ser/Thr_Dehydratase"/>
</dbReference>
<evidence type="ECO:0000256" key="3">
    <source>
        <dbReference type="ARBA" id="ARBA00022898"/>
    </source>
</evidence>
<dbReference type="OrthoDB" id="9811476at2"/>
<evidence type="ECO:0000256" key="1">
    <source>
        <dbReference type="ARBA" id="ARBA00001933"/>
    </source>
</evidence>
<dbReference type="GO" id="GO:0003941">
    <property type="term" value="F:L-serine ammonia-lyase activity"/>
    <property type="evidence" value="ECO:0007669"/>
    <property type="project" value="TreeGrafter"/>
</dbReference>
<dbReference type="InterPro" id="IPR007362">
    <property type="entry name" value="DUF429"/>
</dbReference>
<feature type="domain" description="Tryptophan synthase beta chain-like PALP" evidence="5">
    <location>
        <begin position="274"/>
        <end position="558"/>
    </location>
</feature>
<proteinExistence type="inferred from homology"/>
<protein>
    <submittedName>
        <fullName evidence="6">Pyridoxal-phosphate dependent enzyme</fullName>
    </submittedName>
</protein>
<organism evidence="6 7">
    <name type="scientific">Bosea caraganae</name>
    <dbReference type="NCBI Taxonomy" id="2763117"/>
    <lineage>
        <taxon>Bacteria</taxon>
        <taxon>Pseudomonadati</taxon>
        <taxon>Pseudomonadota</taxon>
        <taxon>Alphaproteobacteria</taxon>
        <taxon>Hyphomicrobiales</taxon>
        <taxon>Boseaceae</taxon>
        <taxon>Bosea</taxon>
    </lineage>
</organism>
<dbReference type="CDD" id="cd01562">
    <property type="entry name" value="Thr-dehyd"/>
    <property type="match status" value="1"/>
</dbReference>
<dbReference type="Pfam" id="PF04250">
    <property type="entry name" value="DUF429"/>
    <property type="match status" value="1"/>
</dbReference>
<keyword evidence="3" id="KW-0663">Pyridoxal phosphate</keyword>
<dbReference type="GO" id="GO:0004794">
    <property type="term" value="F:threonine deaminase activity"/>
    <property type="evidence" value="ECO:0007669"/>
    <property type="project" value="TreeGrafter"/>
</dbReference>
<dbReference type="FunFam" id="3.40.50.1100:FF:000005">
    <property type="entry name" value="Threonine dehydratase catabolic"/>
    <property type="match status" value="1"/>
</dbReference>
<dbReference type="EMBL" id="QQTP01000016">
    <property type="protein sequence ID" value="RDJ20697.1"/>
    <property type="molecule type" value="Genomic_DNA"/>
</dbReference>
<dbReference type="Pfam" id="PF00291">
    <property type="entry name" value="PALP"/>
    <property type="match status" value="1"/>
</dbReference>
<sequence length="571" mass="59800">MAWIAGVDGCKAGWIAALIDDEQKAGHASLRVVPRLADLLAGPDAPVLIAVDIPIGLPDRTIGSGRGPEQAVRSLLGARQSSVFAIPSRAAVHADDYWEACRLALESSEPPRKVSKQGFFLFPKIREIDAMLRAEPDLRERIYEVHPELAFRTMRGAPLLHPKKIKGAINPAGMAERQALLIAAGLSQESVTARPPRGAAADDALDAFAALIVARHIRAGREKPFPDPPGRDSHGLPIAIWTFEPDRPAAQEHAMTDRPVTRPMIEEAARRIAGHARVTPVMRLGQGALGSVADLSLKLECVQHAGSFKTRGAFNNLLSLQVPASGVAAASGGNHGAAVAFAARERGVKATIFVPEISPAAKIEAIKRFGAEVVVGGAQYDDAQAACDRFVAETGALKIHPFAAAETISGQGTLGYEWDLQEPDLDTVLVAVGGGGLISGIAAWFAGSKVKVVGVEPEGSRALQAALETKGPVEVKVASLAADSLGARNVGQLVYDVCKDTVDHVALVADSAITAAQVQLWRDFRLAVEPGGAAAFGALISGAYKPKQGERLGVLVCGANVDLTKLAALGA</sequence>
<name>A0A370L0H4_9HYPH</name>
<gene>
    <name evidence="6" type="ORF">DWE98_23475</name>
</gene>
<dbReference type="GO" id="GO:0006567">
    <property type="term" value="P:L-threonine catabolic process"/>
    <property type="evidence" value="ECO:0007669"/>
    <property type="project" value="TreeGrafter"/>
</dbReference>
<evidence type="ECO:0000256" key="2">
    <source>
        <dbReference type="ARBA" id="ARBA00010869"/>
    </source>
</evidence>
<dbReference type="NCBIfam" id="NF006094">
    <property type="entry name" value="PRK08246.1"/>
    <property type="match status" value="1"/>
</dbReference>
<evidence type="ECO:0000313" key="6">
    <source>
        <dbReference type="EMBL" id="RDJ20697.1"/>
    </source>
</evidence>
<dbReference type="AlphaFoldDB" id="A0A370L0H4"/>
<keyword evidence="7" id="KW-1185">Reference proteome</keyword>
<evidence type="ECO:0000259" key="5">
    <source>
        <dbReference type="Pfam" id="PF00291"/>
    </source>
</evidence>